<name>A0ABR1ATJ9_POLSC</name>
<accession>A0ABR1ATJ9</accession>
<feature type="compositionally biased region" description="Low complexity" evidence="1">
    <location>
        <begin position="67"/>
        <end position="77"/>
    </location>
</feature>
<sequence length="129" mass="14141">MPRCLMAKKWKSYPWTDREGGLQILDQNEPSARQEEDDEEIDVVGDANDCSQVSSCWVPIPAPNGWSPSSPTAGATAPSPPPAQSGLDMASRIAVLYNEAIKQEIPLESSLSSGKSENLRKHLEIRSKY</sequence>
<evidence type="ECO:0000256" key="1">
    <source>
        <dbReference type="SAM" id="MobiDB-lite"/>
    </source>
</evidence>
<dbReference type="Proteomes" id="UP001359485">
    <property type="component" value="Unassembled WGS sequence"/>
</dbReference>
<gene>
    <name evidence="2" type="ORF">RUM44_009736</name>
</gene>
<protein>
    <submittedName>
        <fullName evidence="2">Uncharacterized protein</fullName>
    </submittedName>
</protein>
<comment type="caution">
    <text evidence="2">The sequence shown here is derived from an EMBL/GenBank/DDBJ whole genome shotgun (WGS) entry which is preliminary data.</text>
</comment>
<feature type="compositionally biased region" description="Basic and acidic residues" evidence="1">
    <location>
        <begin position="117"/>
        <end position="129"/>
    </location>
</feature>
<evidence type="ECO:0000313" key="3">
    <source>
        <dbReference type="Proteomes" id="UP001359485"/>
    </source>
</evidence>
<organism evidence="2 3">
    <name type="scientific">Polyplax serrata</name>
    <name type="common">Common mouse louse</name>
    <dbReference type="NCBI Taxonomy" id="468196"/>
    <lineage>
        <taxon>Eukaryota</taxon>
        <taxon>Metazoa</taxon>
        <taxon>Ecdysozoa</taxon>
        <taxon>Arthropoda</taxon>
        <taxon>Hexapoda</taxon>
        <taxon>Insecta</taxon>
        <taxon>Pterygota</taxon>
        <taxon>Neoptera</taxon>
        <taxon>Paraneoptera</taxon>
        <taxon>Psocodea</taxon>
        <taxon>Troctomorpha</taxon>
        <taxon>Phthiraptera</taxon>
        <taxon>Anoplura</taxon>
        <taxon>Polyplacidae</taxon>
        <taxon>Polyplax</taxon>
    </lineage>
</organism>
<keyword evidence="3" id="KW-1185">Reference proteome</keyword>
<feature type="region of interest" description="Disordered" evidence="1">
    <location>
        <begin position="18"/>
        <end position="41"/>
    </location>
</feature>
<proteinExistence type="predicted"/>
<reference evidence="2 3" key="1">
    <citation type="submission" date="2023-09" db="EMBL/GenBank/DDBJ databases">
        <title>Genomes of two closely related lineages of the louse Polyplax serrata with different host specificities.</title>
        <authorList>
            <person name="Martinu J."/>
            <person name="Tarabai H."/>
            <person name="Stefka J."/>
            <person name="Hypsa V."/>
        </authorList>
    </citation>
    <scope>NUCLEOTIDE SEQUENCE [LARGE SCALE GENOMIC DNA]</scope>
    <source>
        <strain evidence="2">98ZLc_SE</strain>
    </source>
</reference>
<feature type="region of interest" description="Disordered" evidence="1">
    <location>
        <begin position="62"/>
        <end position="86"/>
    </location>
</feature>
<dbReference type="EMBL" id="JAWJWF010000045">
    <property type="protein sequence ID" value="KAK6627259.1"/>
    <property type="molecule type" value="Genomic_DNA"/>
</dbReference>
<evidence type="ECO:0000313" key="2">
    <source>
        <dbReference type="EMBL" id="KAK6627259.1"/>
    </source>
</evidence>
<feature type="region of interest" description="Disordered" evidence="1">
    <location>
        <begin position="107"/>
        <end position="129"/>
    </location>
</feature>